<dbReference type="InterPro" id="IPR014729">
    <property type="entry name" value="Rossmann-like_a/b/a_fold"/>
</dbReference>
<evidence type="ECO:0000256" key="1">
    <source>
        <dbReference type="ARBA" id="ARBA00008791"/>
    </source>
</evidence>
<comment type="similarity">
    <text evidence="1">Belongs to the universal stress protein A family.</text>
</comment>
<dbReference type="EMBL" id="VYSA01000001">
    <property type="protein sequence ID" value="KAA9111410.1"/>
    <property type="molecule type" value="Genomic_DNA"/>
</dbReference>
<sequence>MDNASAVKPIVVGVDGSPGSIDALRKAAELARALQLPLRAVTAWQFPVTYDGSLTETWVPETAARELLDSAIESAFDHEPPLALTTATVAGPSARSLITESEHASMLVVGSRGRGGFVGLLLGSVSTSCAQHAHCPVLIMRPVDEPGAAAASGTAHDHVGAVS</sequence>
<dbReference type="OrthoDB" id="6174426at2"/>
<organism evidence="3 4">
    <name type="scientific">Microbacterium rhizomatis</name>
    <dbReference type="NCBI Taxonomy" id="1631477"/>
    <lineage>
        <taxon>Bacteria</taxon>
        <taxon>Bacillati</taxon>
        <taxon>Actinomycetota</taxon>
        <taxon>Actinomycetes</taxon>
        <taxon>Micrococcales</taxon>
        <taxon>Microbacteriaceae</taxon>
        <taxon>Microbacterium</taxon>
    </lineage>
</organism>
<dbReference type="SUPFAM" id="SSF52402">
    <property type="entry name" value="Adenine nucleotide alpha hydrolases-like"/>
    <property type="match status" value="1"/>
</dbReference>
<dbReference type="PANTHER" id="PTHR46553:SF3">
    <property type="entry name" value="ADENINE NUCLEOTIDE ALPHA HYDROLASES-LIKE SUPERFAMILY PROTEIN"/>
    <property type="match status" value="1"/>
</dbReference>
<dbReference type="AlphaFoldDB" id="A0A5J5J5S1"/>
<dbReference type="InterPro" id="IPR006015">
    <property type="entry name" value="Universal_stress_UspA"/>
</dbReference>
<dbReference type="PRINTS" id="PR01438">
    <property type="entry name" value="UNVRSLSTRESS"/>
</dbReference>
<reference evidence="4" key="1">
    <citation type="submission" date="2019-09" db="EMBL/GenBank/DDBJ databases">
        <title>Mumia zhuanghuii sp. nov. isolated from the intestinal contents of plateau pika (Ochotona curzoniae) in the Qinghai-Tibet plateau of China.</title>
        <authorList>
            <person name="Tian Z."/>
        </authorList>
    </citation>
    <scope>NUCLEOTIDE SEQUENCE [LARGE SCALE GENOMIC DNA]</scope>
    <source>
        <strain evidence="4">JCM 30598</strain>
    </source>
</reference>
<feature type="domain" description="UspA" evidence="2">
    <location>
        <begin position="8"/>
        <end position="141"/>
    </location>
</feature>
<dbReference type="RefSeq" id="WP_150448179.1">
    <property type="nucleotide sequence ID" value="NZ_VYSA01000001.1"/>
</dbReference>
<name>A0A5J5J5S1_9MICO</name>
<dbReference type="Pfam" id="PF00582">
    <property type="entry name" value="Usp"/>
    <property type="match status" value="1"/>
</dbReference>
<comment type="caution">
    <text evidence="3">The sequence shown here is derived from an EMBL/GenBank/DDBJ whole genome shotgun (WGS) entry which is preliminary data.</text>
</comment>
<dbReference type="Gene3D" id="3.40.50.620">
    <property type="entry name" value="HUPs"/>
    <property type="match status" value="1"/>
</dbReference>
<evidence type="ECO:0000259" key="2">
    <source>
        <dbReference type="Pfam" id="PF00582"/>
    </source>
</evidence>
<protein>
    <submittedName>
        <fullName evidence="3">Universal stress protein</fullName>
    </submittedName>
</protein>
<dbReference type="Proteomes" id="UP000325827">
    <property type="component" value="Unassembled WGS sequence"/>
</dbReference>
<evidence type="ECO:0000313" key="4">
    <source>
        <dbReference type="Proteomes" id="UP000325827"/>
    </source>
</evidence>
<evidence type="ECO:0000313" key="3">
    <source>
        <dbReference type="EMBL" id="KAA9111410.1"/>
    </source>
</evidence>
<dbReference type="InterPro" id="IPR006016">
    <property type="entry name" value="UspA"/>
</dbReference>
<gene>
    <name evidence="3" type="ORF">F6B43_07520</name>
</gene>
<accession>A0A5J5J5S1</accession>
<dbReference type="PANTHER" id="PTHR46553">
    <property type="entry name" value="ADENINE NUCLEOTIDE ALPHA HYDROLASES-LIKE SUPERFAMILY PROTEIN"/>
    <property type="match status" value="1"/>
</dbReference>
<keyword evidence="4" id="KW-1185">Reference proteome</keyword>
<proteinExistence type="inferred from homology"/>